<dbReference type="Gene3D" id="3.90.190.10">
    <property type="entry name" value="Protein tyrosine phosphatase superfamily"/>
    <property type="match status" value="1"/>
</dbReference>
<organism evidence="2 3">
    <name type="scientific">Litoreibacter albidus</name>
    <dbReference type="NCBI Taxonomy" id="670155"/>
    <lineage>
        <taxon>Bacteria</taxon>
        <taxon>Pseudomonadati</taxon>
        <taxon>Pseudomonadota</taxon>
        <taxon>Alphaproteobacteria</taxon>
        <taxon>Rhodobacterales</taxon>
        <taxon>Roseobacteraceae</taxon>
        <taxon>Litoreibacter</taxon>
    </lineage>
</organism>
<feature type="domain" description="Beta-lactamase hydrolase-like protein phosphatase-like" evidence="1">
    <location>
        <begin position="2"/>
        <end position="105"/>
    </location>
</feature>
<gene>
    <name evidence="2" type="ORF">SAMN04488001_2256</name>
</gene>
<dbReference type="AlphaFoldDB" id="A0A1H2Y971"/>
<evidence type="ECO:0000313" key="2">
    <source>
        <dbReference type="EMBL" id="SDX01600.1"/>
    </source>
</evidence>
<sequence>MDIRTLSPAFAVTPQIHVSDIEDIKAQGFTHILCNRPSAESAPGDKPSDIEIVAKAAGLGFSENPVVMGQLNMDNVSAQKVEGKVLAYCASGTRSAIVWALSVAGTQPTKDILAALDTAGFPMPQLGPQVDALAKG</sequence>
<name>A0A1H2Y971_9RHOB</name>
<dbReference type="Proteomes" id="UP000199441">
    <property type="component" value="Unassembled WGS sequence"/>
</dbReference>
<dbReference type="InterPro" id="IPR005939">
    <property type="entry name" value="BLH_phosphatase-like"/>
</dbReference>
<dbReference type="NCBIfam" id="TIGR01244">
    <property type="entry name" value="TIGR01244 family sulfur transferase"/>
    <property type="match status" value="1"/>
</dbReference>
<accession>A0A1H2Y971</accession>
<dbReference type="RefSeq" id="WP_089947021.1">
    <property type="nucleotide sequence ID" value="NZ_FNOI01000003.1"/>
</dbReference>
<dbReference type="STRING" id="670155.SAMN04488001_2256"/>
<proteinExistence type="predicted"/>
<dbReference type="Pfam" id="PF04273">
    <property type="entry name" value="BLH_phosphatase"/>
    <property type="match status" value="1"/>
</dbReference>
<reference evidence="3" key="1">
    <citation type="submission" date="2016-10" db="EMBL/GenBank/DDBJ databases">
        <authorList>
            <person name="Varghese N."/>
            <person name="Submissions S."/>
        </authorList>
    </citation>
    <scope>NUCLEOTIDE SEQUENCE [LARGE SCALE GENOMIC DNA]</scope>
    <source>
        <strain evidence="3">DSM 26922</strain>
    </source>
</reference>
<evidence type="ECO:0000313" key="3">
    <source>
        <dbReference type="Proteomes" id="UP000199441"/>
    </source>
</evidence>
<keyword evidence="3" id="KW-1185">Reference proteome</keyword>
<protein>
    <submittedName>
        <fullName evidence="2">TIGR01244 family protein</fullName>
    </submittedName>
</protein>
<dbReference type="InterPro" id="IPR029021">
    <property type="entry name" value="Prot-tyrosine_phosphatase-like"/>
</dbReference>
<dbReference type="OrthoDB" id="9805710at2"/>
<evidence type="ECO:0000259" key="1">
    <source>
        <dbReference type="Pfam" id="PF04273"/>
    </source>
</evidence>
<dbReference type="EMBL" id="FNOI01000003">
    <property type="protein sequence ID" value="SDX01600.1"/>
    <property type="molecule type" value="Genomic_DNA"/>
</dbReference>
<dbReference type="GO" id="GO:0016787">
    <property type="term" value="F:hydrolase activity"/>
    <property type="evidence" value="ECO:0007669"/>
    <property type="project" value="InterPro"/>
</dbReference>